<evidence type="ECO:0000313" key="1">
    <source>
        <dbReference type="EMBL" id="ERM80399.1"/>
    </source>
</evidence>
<dbReference type="EMBL" id="AWXR01000104">
    <property type="protein sequence ID" value="ERM80399.1"/>
    <property type="molecule type" value="Genomic_DNA"/>
</dbReference>
<keyword evidence="2" id="KW-1185">Reference proteome</keyword>
<sequence>MLIVGVLDPYPSRPRRPPDVYRRHTGLPKRNNETGSLDWRMHFEGIGKASILALFIPGVTGG</sequence>
<organism evidence="1 2">
    <name type="scientific">Rhodonellum psychrophilum GCM71 = DSM 17998</name>
    <dbReference type="NCBI Taxonomy" id="1123057"/>
    <lineage>
        <taxon>Bacteria</taxon>
        <taxon>Pseudomonadati</taxon>
        <taxon>Bacteroidota</taxon>
        <taxon>Cytophagia</taxon>
        <taxon>Cytophagales</taxon>
        <taxon>Cytophagaceae</taxon>
        <taxon>Rhodonellum</taxon>
    </lineage>
</organism>
<comment type="caution">
    <text evidence="1">The sequence shown here is derived from an EMBL/GenBank/DDBJ whole genome shotgun (WGS) entry which is preliminary data.</text>
</comment>
<accession>U5BSB8</accession>
<gene>
    <name evidence="1" type="ORF">P872_22000</name>
</gene>
<protein>
    <submittedName>
        <fullName evidence="1">Uncharacterized protein</fullName>
    </submittedName>
</protein>
<dbReference type="Proteomes" id="UP000016843">
    <property type="component" value="Unassembled WGS sequence"/>
</dbReference>
<evidence type="ECO:0000313" key="2">
    <source>
        <dbReference type="Proteomes" id="UP000016843"/>
    </source>
</evidence>
<dbReference type="AlphaFoldDB" id="U5BSB8"/>
<proteinExistence type="predicted"/>
<reference evidence="1 2" key="1">
    <citation type="journal article" date="2013" name="Genome Announc.">
        <title>Draft Genome Sequence of the Psychrophilic and Alkaliphilic Rhodonellum psychrophilum Strain GCM71T.</title>
        <authorList>
            <person name="Hauptmann A.L."/>
            <person name="Glaring M.A."/>
            <person name="Hallin P.F."/>
            <person name="Prieme A."/>
            <person name="Stougaard P."/>
        </authorList>
    </citation>
    <scope>NUCLEOTIDE SEQUENCE [LARGE SCALE GENOMIC DNA]</scope>
    <source>
        <strain evidence="1 2">GCM71</strain>
    </source>
</reference>
<name>U5BSB8_9BACT</name>